<keyword evidence="5 6" id="KW-0472">Membrane</keyword>
<evidence type="ECO:0000256" key="1">
    <source>
        <dbReference type="ARBA" id="ARBA00004141"/>
    </source>
</evidence>
<name>A0ABW2Q381_9BACL</name>
<keyword evidence="3 6" id="KW-0812">Transmembrane</keyword>
<evidence type="ECO:0000256" key="3">
    <source>
        <dbReference type="ARBA" id="ARBA00022692"/>
    </source>
</evidence>
<feature type="transmembrane region" description="Helical" evidence="6">
    <location>
        <begin position="35"/>
        <end position="54"/>
    </location>
</feature>
<feature type="transmembrane region" description="Helical" evidence="6">
    <location>
        <begin position="61"/>
        <end position="80"/>
    </location>
</feature>
<feature type="transmembrane region" description="Helical" evidence="6">
    <location>
        <begin position="233"/>
        <end position="254"/>
    </location>
</feature>
<keyword evidence="2" id="KW-1003">Cell membrane</keyword>
<keyword evidence="8" id="KW-1185">Reference proteome</keyword>
<keyword evidence="4 6" id="KW-1133">Transmembrane helix</keyword>
<comment type="subcellular location">
    <subcellularLocation>
        <location evidence="1">Membrane</location>
        <topology evidence="1">Multi-pass membrane protein</topology>
    </subcellularLocation>
</comment>
<dbReference type="InterPro" id="IPR051611">
    <property type="entry name" value="ECF_transporter_component"/>
</dbReference>
<dbReference type="Proteomes" id="UP001596505">
    <property type="component" value="Unassembled WGS sequence"/>
</dbReference>
<evidence type="ECO:0000313" key="8">
    <source>
        <dbReference type="Proteomes" id="UP001596505"/>
    </source>
</evidence>
<evidence type="ECO:0000256" key="6">
    <source>
        <dbReference type="SAM" id="Phobius"/>
    </source>
</evidence>
<dbReference type="Pfam" id="PF02361">
    <property type="entry name" value="CbiQ"/>
    <property type="match status" value="1"/>
</dbReference>
<dbReference type="RefSeq" id="WP_380970190.1">
    <property type="nucleotide sequence ID" value="NZ_JBHTCO010000045.1"/>
</dbReference>
<feature type="transmembrane region" description="Helical" evidence="6">
    <location>
        <begin position="12"/>
        <end position="29"/>
    </location>
</feature>
<protein>
    <submittedName>
        <fullName evidence="7">Energy-coupling factor transporter transmembrane component T family protein</fullName>
    </submittedName>
</protein>
<comment type="caution">
    <text evidence="7">The sequence shown here is derived from an EMBL/GenBank/DDBJ whole genome shotgun (WGS) entry which is preliminary data.</text>
</comment>
<evidence type="ECO:0000256" key="5">
    <source>
        <dbReference type="ARBA" id="ARBA00023136"/>
    </source>
</evidence>
<evidence type="ECO:0000256" key="2">
    <source>
        <dbReference type="ARBA" id="ARBA00022475"/>
    </source>
</evidence>
<proteinExistence type="predicted"/>
<feature type="transmembrane region" description="Helical" evidence="6">
    <location>
        <begin position="100"/>
        <end position="122"/>
    </location>
</feature>
<accession>A0ABW2Q381</accession>
<evidence type="ECO:0000313" key="7">
    <source>
        <dbReference type="EMBL" id="MFC7395497.1"/>
    </source>
</evidence>
<gene>
    <name evidence="7" type="ORF">ACFQRG_21545</name>
</gene>
<reference evidence="8" key="1">
    <citation type="journal article" date="2019" name="Int. J. Syst. Evol. Microbiol.">
        <title>The Global Catalogue of Microorganisms (GCM) 10K type strain sequencing project: providing services to taxonomists for standard genome sequencing and annotation.</title>
        <authorList>
            <consortium name="The Broad Institute Genomics Platform"/>
            <consortium name="The Broad Institute Genome Sequencing Center for Infectious Disease"/>
            <person name="Wu L."/>
            <person name="Ma J."/>
        </authorList>
    </citation>
    <scope>NUCLEOTIDE SEQUENCE [LARGE SCALE GENOMIC DNA]</scope>
    <source>
        <strain evidence="8">CGMCC 1.16305</strain>
    </source>
</reference>
<sequence length="255" mass="28122">MTAEKSNIICGLYPITKLVIAVCCIVLAFVLPDFVTRLCLVVFIQIAAIISGKYKSFIKYFLLTIGVLALFILLIQSLFYQGTNPEILWTLGILSIKYEGILYGLKIASAVLAFGSAILLFFQTTSIKDFIYSLEKSGLSSKAAYVVLATLQMIPQMRKRSQVIMSAQKARGVETEGNVFVRAKAFIPTLGPLVLSSIAGTEEKALTLEARGFSSSAKKTHLFKLDDTKRDKVICIIAVIITLILIIWRIAAWLI</sequence>
<dbReference type="PANTHER" id="PTHR34857">
    <property type="entry name" value="SLL0384 PROTEIN"/>
    <property type="match status" value="1"/>
</dbReference>
<dbReference type="PANTHER" id="PTHR34857:SF2">
    <property type="entry name" value="SLL0384 PROTEIN"/>
    <property type="match status" value="1"/>
</dbReference>
<organism evidence="7 8">
    <name type="scientific">Scopulibacillus cellulosilyticus</name>
    <dbReference type="NCBI Taxonomy" id="2665665"/>
    <lineage>
        <taxon>Bacteria</taxon>
        <taxon>Bacillati</taxon>
        <taxon>Bacillota</taxon>
        <taxon>Bacilli</taxon>
        <taxon>Bacillales</taxon>
        <taxon>Sporolactobacillaceae</taxon>
        <taxon>Scopulibacillus</taxon>
    </lineage>
</organism>
<dbReference type="InterPro" id="IPR003339">
    <property type="entry name" value="ABC/ECF_trnsptr_transmembrane"/>
</dbReference>
<evidence type="ECO:0000256" key="4">
    <source>
        <dbReference type="ARBA" id="ARBA00022989"/>
    </source>
</evidence>
<dbReference type="CDD" id="cd16914">
    <property type="entry name" value="EcfT"/>
    <property type="match status" value="1"/>
</dbReference>
<dbReference type="EMBL" id="JBHTCO010000045">
    <property type="protein sequence ID" value="MFC7395497.1"/>
    <property type="molecule type" value="Genomic_DNA"/>
</dbReference>